<keyword evidence="3" id="KW-1185">Reference proteome</keyword>
<feature type="transmembrane region" description="Helical" evidence="1">
    <location>
        <begin position="6"/>
        <end position="27"/>
    </location>
</feature>
<evidence type="ECO:0000313" key="2">
    <source>
        <dbReference type="EMBL" id="VDM81461.1"/>
    </source>
</evidence>
<dbReference type="EMBL" id="UYYB01113014">
    <property type="protein sequence ID" value="VDM81461.1"/>
    <property type="molecule type" value="Genomic_DNA"/>
</dbReference>
<evidence type="ECO:0000313" key="3">
    <source>
        <dbReference type="Proteomes" id="UP000270094"/>
    </source>
</evidence>
<protein>
    <submittedName>
        <fullName evidence="2">Uncharacterized protein</fullName>
    </submittedName>
</protein>
<organism evidence="2 3">
    <name type="scientific">Strongylus vulgaris</name>
    <name type="common">Blood worm</name>
    <dbReference type="NCBI Taxonomy" id="40348"/>
    <lineage>
        <taxon>Eukaryota</taxon>
        <taxon>Metazoa</taxon>
        <taxon>Ecdysozoa</taxon>
        <taxon>Nematoda</taxon>
        <taxon>Chromadorea</taxon>
        <taxon>Rhabditida</taxon>
        <taxon>Rhabditina</taxon>
        <taxon>Rhabditomorpha</taxon>
        <taxon>Strongyloidea</taxon>
        <taxon>Strongylidae</taxon>
        <taxon>Strongylus</taxon>
    </lineage>
</organism>
<dbReference type="AlphaFoldDB" id="A0A3P7J7Z3"/>
<name>A0A3P7J7Z3_STRVU</name>
<keyword evidence="1" id="KW-1133">Transmembrane helix</keyword>
<sequence>MLILMFWLVIIGLSIVSMLLTVIQIKFEECLYNLMIRMQEEYQKNLATGTPFDHEEIRKKAMEDQPFFMKLFGPDLMSEEQKEKIEETAEQFERIVRQTNTKNIQTEPPTFFVASTQMDNLANSMACDPMSETSHIIMANGETQWSKQFPSSIPDENTSFADDRDSISDATSLPMDSLSYAALKLTPRSQKRVAFSTTGSEPVDSIGNGCLVSPKEDVDAVDVQAQTDIAQFQIDEIILRLAALQAKRPDTNHVEGGSEASFLSFGKRSKKKKADRAEEKNVRDMTDKEILTTMLQVMTQAVETDPLPQRVTKVSYS</sequence>
<accession>A0A3P7J7Z3</accession>
<proteinExistence type="predicted"/>
<evidence type="ECO:0000256" key="1">
    <source>
        <dbReference type="SAM" id="Phobius"/>
    </source>
</evidence>
<dbReference type="OrthoDB" id="297496at2759"/>
<reference evidence="2 3" key="1">
    <citation type="submission" date="2018-11" db="EMBL/GenBank/DDBJ databases">
        <authorList>
            <consortium name="Pathogen Informatics"/>
        </authorList>
    </citation>
    <scope>NUCLEOTIDE SEQUENCE [LARGE SCALE GENOMIC DNA]</scope>
</reference>
<keyword evidence="1" id="KW-0472">Membrane</keyword>
<dbReference type="Proteomes" id="UP000270094">
    <property type="component" value="Unassembled WGS sequence"/>
</dbReference>
<keyword evidence="1" id="KW-0812">Transmembrane</keyword>
<gene>
    <name evidence="2" type="ORF">SVUK_LOCUS16459</name>
</gene>